<evidence type="ECO:0000256" key="1">
    <source>
        <dbReference type="ARBA" id="ARBA00022630"/>
    </source>
</evidence>
<dbReference type="Pfam" id="PF03358">
    <property type="entry name" value="FMN_red"/>
    <property type="match status" value="1"/>
</dbReference>
<gene>
    <name evidence="4" type="ORF">A45J_1613</name>
</gene>
<protein>
    <submittedName>
        <fullName evidence="4">Flavodoxin family protein</fullName>
    </submittedName>
</protein>
<dbReference type="PANTHER" id="PTHR43278">
    <property type="entry name" value="NAD(P)H-DEPENDENT FMN-CONTAINING OXIDOREDUCTASE YWQN-RELATED"/>
    <property type="match status" value="1"/>
</dbReference>
<comment type="caution">
    <text evidence="4">The sequence shown here is derived from an EMBL/GenBank/DDBJ whole genome shotgun (WGS) entry which is preliminary data.</text>
</comment>
<evidence type="ECO:0000313" key="4">
    <source>
        <dbReference type="EMBL" id="GER93857.1"/>
    </source>
</evidence>
<organism evidence="4">
    <name type="scientific">hot springs metagenome</name>
    <dbReference type="NCBI Taxonomy" id="433727"/>
    <lineage>
        <taxon>unclassified sequences</taxon>
        <taxon>metagenomes</taxon>
        <taxon>ecological metagenomes</taxon>
    </lineage>
</organism>
<evidence type="ECO:0000256" key="2">
    <source>
        <dbReference type="ARBA" id="ARBA00022643"/>
    </source>
</evidence>
<reference evidence="4" key="1">
    <citation type="submission" date="2019-10" db="EMBL/GenBank/DDBJ databases">
        <title>Metagenomic sequencing of thiosulfate-disproportionating enrichment culture.</title>
        <authorList>
            <person name="Umezawa K."/>
            <person name="Kojima H."/>
            <person name="Fukui M."/>
        </authorList>
    </citation>
    <scope>NUCLEOTIDE SEQUENCE</scope>
    <source>
        <strain evidence="4">45J</strain>
    </source>
</reference>
<dbReference type="Gene3D" id="3.40.50.360">
    <property type="match status" value="1"/>
</dbReference>
<dbReference type="EMBL" id="BLAB01000001">
    <property type="protein sequence ID" value="GER93857.1"/>
    <property type="molecule type" value="Genomic_DNA"/>
</dbReference>
<dbReference type="AlphaFoldDB" id="A0A5J4L4X8"/>
<dbReference type="InterPro" id="IPR051796">
    <property type="entry name" value="ISF_SsuE-like"/>
</dbReference>
<feature type="domain" description="NADPH-dependent FMN reductase-like" evidence="3">
    <location>
        <begin position="1"/>
        <end position="114"/>
    </location>
</feature>
<evidence type="ECO:0000259" key="3">
    <source>
        <dbReference type="Pfam" id="PF03358"/>
    </source>
</evidence>
<proteinExistence type="predicted"/>
<dbReference type="GO" id="GO:0016491">
    <property type="term" value="F:oxidoreductase activity"/>
    <property type="evidence" value="ECO:0007669"/>
    <property type="project" value="InterPro"/>
</dbReference>
<sequence>MKVLAFQGSPRIDGNTDILLKETLKPVYESCHDVRLFKLNFMNIKPCQDCGGCDNTGKCIINDDMDEIYNAIREADRIILASPIFFFGLSAQTKTMIDRCQSFWCEKYLLKRPIPEGRYGRKGLLLIVGGMKKEIGIQCAEATAKAFFRTISIPEHETLSFTGIDAKGAILEHPTALKEAYAVGKRLVDTADPLTI</sequence>
<accession>A0A5J4L4X8</accession>
<dbReference type="InterPro" id="IPR029039">
    <property type="entry name" value="Flavoprotein-like_sf"/>
</dbReference>
<keyword evidence="1" id="KW-0285">Flavoprotein</keyword>
<name>A0A5J4L4X8_9ZZZZ</name>
<dbReference type="PANTHER" id="PTHR43278:SF2">
    <property type="entry name" value="IRON-SULFUR FLAVOPROTEIN"/>
    <property type="match status" value="1"/>
</dbReference>
<dbReference type="InterPro" id="IPR005025">
    <property type="entry name" value="FMN_Rdtase-like_dom"/>
</dbReference>
<dbReference type="SUPFAM" id="SSF52218">
    <property type="entry name" value="Flavoproteins"/>
    <property type="match status" value="1"/>
</dbReference>
<keyword evidence="2" id="KW-0288">FMN</keyword>